<sequence>MVRVEGEVFGGLHAYAAYGGVSCLLCVFGWGRSKRGKAPHVQFVIIVAFFTMGVLFKLEVGGLRDSYWLLSASAPA</sequence>
<evidence type="ECO:0000313" key="2">
    <source>
        <dbReference type="EMBL" id="GCE21895.1"/>
    </source>
</evidence>
<evidence type="ECO:0000313" key="3">
    <source>
        <dbReference type="Proteomes" id="UP000287188"/>
    </source>
</evidence>
<gene>
    <name evidence="2" type="ORF">KDK_56950</name>
</gene>
<accession>A0A402AS16</accession>
<organism evidence="2 3">
    <name type="scientific">Dictyobacter kobayashii</name>
    <dbReference type="NCBI Taxonomy" id="2014872"/>
    <lineage>
        <taxon>Bacteria</taxon>
        <taxon>Bacillati</taxon>
        <taxon>Chloroflexota</taxon>
        <taxon>Ktedonobacteria</taxon>
        <taxon>Ktedonobacterales</taxon>
        <taxon>Dictyobacteraceae</taxon>
        <taxon>Dictyobacter</taxon>
    </lineage>
</organism>
<keyword evidence="1" id="KW-0812">Transmembrane</keyword>
<dbReference type="EMBL" id="BIFS01000001">
    <property type="protein sequence ID" value="GCE21895.1"/>
    <property type="molecule type" value="Genomic_DNA"/>
</dbReference>
<protein>
    <submittedName>
        <fullName evidence="2">Uncharacterized protein</fullName>
    </submittedName>
</protein>
<keyword evidence="1" id="KW-1133">Transmembrane helix</keyword>
<reference evidence="3" key="1">
    <citation type="submission" date="2018-12" db="EMBL/GenBank/DDBJ databases">
        <title>Tengunoibacter tsumagoiensis gen. nov., sp. nov., Dictyobacter kobayashii sp. nov., D. alpinus sp. nov., and D. joshuensis sp. nov. and description of Dictyobacteraceae fam. nov. within the order Ktedonobacterales isolated from Tengu-no-mugimeshi.</title>
        <authorList>
            <person name="Wang C.M."/>
            <person name="Zheng Y."/>
            <person name="Sakai Y."/>
            <person name="Toyoda A."/>
            <person name="Minakuchi Y."/>
            <person name="Abe K."/>
            <person name="Yokota A."/>
            <person name="Yabe S."/>
        </authorList>
    </citation>
    <scope>NUCLEOTIDE SEQUENCE [LARGE SCALE GENOMIC DNA]</scope>
    <source>
        <strain evidence="3">Uno11</strain>
    </source>
</reference>
<proteinExistence type="predicted"/>
<feature type="transmembrane region" description="Helical" evidence="1">
    <location>
        <begin position="12"/>
        <end position="31"/>
    </location>
</feature>
<evidence type="ECO:0000256" key="1">
    <source>
        <dbReference type="SAM" id="Phobius"/>
    </source>
</evidence>
<feature type="transmembrane region" description="Helical" evidence="1">
    <location>
        <begin position="43"/>
        <end position="63"/>
    </location>
</feature>
<dbReference type="Proteomes" id="UP000287188">
    <property type="component" value="Unassembled WGS sequence"/>
</dbReference>
<dbReference type="AlphaFoldDB" id="A0A402AS16"/>
<keyword evidence="3" id="KW-1185">Reference proteome</keyword>
<dbReference type="PROSITE" id="PS51257">
    <property type="entry name" value="PROKAR_LIPOPROTEIN"/>
    <property type="match status" value="1"/>
</dbReference>
<comment type="caution">
    <text evidence="2">The sequence shown here is derived from an EMBL/GenBank/DDBJ whole genome shotgun (WGS) entry which is preliminary data.</text>
</comment>
<keyword evidence="1" id="KW-0472">Membrane</keyword>
<name>A0A402AS16_9CHLR</name>